<dbReference type="RefSeq" id="WP_319073565.1">
    <property type="nucleotide sequence ID" value="NZ_JAWWMZ010000003.1"/>
</dbReference>
<evidence type="ECO:0000313" key="1">
    <source>
        <dbReference type="EMBL" id="MDX4954097.1"/>
    </source>
</evidence>
<dbReference type="InterPro" id="IPR028968">
    <property type="entry name" value="Imm58"/>
</dbReference>
<dbReference type="AlphaFoldDB" id="A0AAJ2R2M7"/>
<comment type="caution">
    <text evidence="1">The sequence shown here is derived from an EMBL/GenBank/DDBJ whole genome shotgun (WGS) entry which is preliminary data.</text>
</comment>
<reference evidence="1" key="1">
    <citation type="submission" date="2023-11" db="EMBL/GenBank/DDBJ databases">
        <title>Identification and selenium tolerance of Delftia acidovorans R3-25.</title>
        <authorList>
            <person name="Zhang S."/>
            <person name="Liu Y."/>
            <person name="Guo Y."/>
        </authorList>
    </citation>
    <scope>NUCLEOTIDE SEQUENCE</scope>
    <source>
        <strain evidence="1">R3-25</strain>
    </source>
</reference>
<proteinExistence type="predicted"/>
<organism evidence="1 2">
    <name type="scientific">Delftia acidovorans</name>
    <name type="common">Pseudomonas acidovorans</name>
    <name type="synonym">Comamonas acidovorans</name>
    <dbReference type="NCBI Taxonomy" id="80866"/>
    <lineage>
        <taxon>Bacteria</taxon>
        <taxon>Pseudomonadati</taxon>
        <taxon>Pseudomonadota</taxon>
        <taxon>Betaproteobacteria</taxon>
        <taxon>Burkholderiales</taxon>
        <taxon>Comamonadaceae</taxon>
        <taxon>Delftia</taxon>
    </lineage>
</organism>
<accession>A0AAJ2R2M7</accession>
<dbReference type="Pfam" id="PF15581">
    <property type="entry name" value="Imm58"/>
    <property type="match status" value="1"/>
</dbReference>
<evidence type="ECO:0000313" key="2">
    <source>
        <dbReference type="Proteomes" id="UP001287445"/>
    </source>
</evidence>
<name>A0AAJ2R2M7_DELAC</name>
<protein>
    <submittedName>
        <fullName evidence="1">Imm58 family immunity protein</fullName>
    </submittedName>
</protein>
<dbReference type="Proteomes" id="UP001287445">
    <property type="component" value="Unassembled WGS sequence"/>
</dbReference>
<gene>
    <name evidence="1" type="ORF">SGN30_11815</name>
</gene>
<sequence>MKINKSSILIIALTLVIVCLSYSVVDKSITLSYSDQGCGSARADIDNITSLIEREWKGMNMEQIAYKLENTSINKKEINPQIKKENDLIWYGDVRFIFSSDRLVKVEY</sequence>
<dbReference type="EMBL" id="JAWWMZ010000003">
    <property type="protein sequence ID" value="MDX4954097.1"/>
    <property type="molecule type" value="Genomic_DNA"/>
</dbReference>